<gene>
    <name evidence="2" type="ORF">RXV79_27080</name>
</gene>
<name>A0ABZ0D279_9BURK</name>
<protein>
    <submittedName>
        <fullName evidence="2">Uncharacterized protein</fullName>
    </submittedName>
</protein>
<accession>A0ABZ0D279</accession>
<sequence length="328" mass="35856">MPNINTLAAGAYWYVETGKAPVICEKRAGEAFIRFTNGGRQSWCREDDRFEGPLPPPAAAGGLPAVADAEFQDRTSTWAVACFGELIANDQKERAQRFVEEALELAQASGIPRKEVLQLVDYVFGRPVGQFEQEVGGVLTTLALLCAARQVRMAVCGETELARVWDKIEVIRAKQAAKPPGSPLPSAVPSPAAKGAPCELTPSQVNHLRRLLGWVRCEAGQEPEALVRTVKTVLPGLGEQPSAEAQKRLVVAHDAAMKVPRYVWAGIKALSRLTGEHLDLEDEEAAQSLSDEEVFRFWVAFKNDRGLMDEFDAFAGTARDIFDAKVTR</sequence>
<dbReference type="RefSeq" id="WP_316704532.1">
    <property type="nucleotide sequence ID" value="NZ_CP136337.1"/>
</dbReference>
<feature type="region of interest" description="Disordered" evidence="1">
    <location>
        <begin position="176"/>
        <end position="196"/>
    </location>
</feature>
<evidence type="ECO:0000313" key="2">
    <source>
        <dbReference type="EMBL" id="WOB11298.1"/>
    </source>
</evidence>
<reference evidence="2 3" key="1">
    <citation type="submission" date="2023-10" db="EMBL/GenBank/DDBJ databases">
        <title>Bacteria for the degradation of biodegradable plastic PBAT(Polybutylene adipate terephthalate).</title>
        <authorList>
            <person name="Weon H.-Y."/>
            <person name="Yeon J."/>
        </authorList>
    </citation>
    <scope>NUCLEOTIDE SEQUENCE [LARGE SCALE GENOMIC DNA]</scope>
    <source>
        <strain evidence="2 3">SBD 7-3</strain>
        <plasmid evidence="2 3">unnamed1</plasmid>
    </source>
</reference>
<geneLocation type="plasmid" evidence="2 3">
    <name>unnamed1</name>
</geneLocation>
<dbReference type="Proteomes" id="UP001303946">
    <property type="component" value="Plasmid unnamed1"/>
</dbReference>
<dbReference type="EMBL" id="CP136337">
    <property type="protein sequence ID" value="WOB11298.1"/>
    <property type="molecule type" value="Genomic_DNA"/>
</dbReference>
<organism evidence="2 3">
    <name type="scientific">Piscinibacter gummiphilus</name>
    <dbReference type="NCBI Taxonomy" id="946333"/>
    <lineage>
        <taxon>Bacteria</taxon>
        <taxon>Pseudomonadati</taxon>
        <taxon>Pseudomonadota</taxon>
        <taxon>Betaproteobacteria</taxon>
        <taxon>Burkholderiales</taxon>
        <taxon>Sphaerotilaceae</taxon>
        <taxon>Piscinibacter</taxon>
    </lineage>
</organism>
<proteinExistence type="predicted"/>
<evidence type="ECO:0000313" key="3">
    <source>
        <dbReference type="Proteomes" id="UP001303946"/>
    </source>
</evidence>
<evidence type="ECO:0000256" key="1">
    <source>
        <dbReference type="SAM" id="MobiDB-lite"/>
    </source>
</evidence>
<keyword evidence="3" id="KW-1185">Reference proteome</keyword>
<keyword evidence="2" id="KW-0614">Plasmid</keyword>